<comment type="caution">
    <text evidence="1">The sequence shown here is derived from an EMBL/GenBank/DDBJ whole genome shotgun (WGS) entry which is preliminary data.</text>
</comment>
<name>A0A0F9KUI6_9ZZZZ</name>
<accession>A0A0F9KUI6</accession>
<proteinExistence type="predicted"/>
<gene>
    <name evidence="1" type="ORF">LCGC14_1591610</name>
</gene>
<feature type="non-terminal residue" evidence="1">
    <location>
        <position position="1"/>
    </location>
</feature>
<dbReference type="EMBL" id="LAZR01012645">
    <property type="protein sequence ID" value="KKM25773.1"/>
    <property type="molecule type" value="Genomic_DNA"/>
</dbReference>
<organism evidence="1">
    <name type="scientific">marine sediment metagenome</name>
    <dbReference type="NCBI Taxonomy" id="412755"/>
    <lineage>
        <taxon>unclassified sequences</taxon>
        <taxon>metagenomes</taxon>
        <taxon>ecological metagenomes</taxon>
    </lineage>
</organism>
<protein>
    <submittedName>
        <fullName evidence="1">Uncharacterized protein</fullName>
    </submittedName>
</protein>
<evidence type="ECO:0000313" key="1">
    <source>
        <dbReference type="EMBL" id="KKM25773.1"/>
    </source>
</evidence>
<reference evidence="1" key="1">
    <citation type="journal article" date="2015" name="Nature">
        <title>Complex archaea that bridge the gap between prokaryotes and eukaryotes.</title>
        <authorList>
            <person name="Spang A."/>
            <person name="Saw J.H."/>
            <person name="Jorgensen S.L."/>
            <person name="Zaremba-Niedzwiedzka K."/>
            <person name="Martijn J."/>
            <person name="Lind A.E."/>
            <person name="van Eijk R."/>
            <person name="Schleper C."/>
            <person name="Guy L."/>
            <person name="Ettema T.J."/>
        </authorList>
    </citation>
    <scope>NUCLEOTIDE SEQUENCE</scope>
</reference>
<dbReference type="AlphaFoldDB" id="A0A0F9KUI6"/>
<sequence>DNALKGFISQGVPNDGTIIPIDLELIPMFISALEKFSLELNIQDLTGFGLKGSNLKMHIFSYEDYTVTVFMNPNINLEAIESKINNYFENLFEEYKDKFEMGLKTGKIDDLLPIREIGRNWLEELNKSYQNMIINSEIIDQEHGQVLHSKIDELYDDINKKFSVTLEKVKKLKVDIMKSIIEKDYEELNKIAEIAKELKSKFSP</sequence>